<dbReference type="Gene3D" id="1.10.246.40">
    <property type="entry name" value="Tn5 transposase, domain 1"/>
    <property type="match status" value="1"/>
</dbReference>
<reference evidence="2" key="1">
    <citation type="submission" date="2021-09" db="EMBL/GenBank/DDBJ databases">
        <title>Genomic analysis of Ralstonia spp.</title>
        <authorList>
            <person name="Aburjaile F."/>
            <person name="Ariute J.C."/>
            <person name="Pais A.K.L."/>
            <person name="Albuquerque G.M.R."/>
            <person name="Silva A.M.F."/>
            <person name="Brenig B."/>
            <person name="Azevedo V."/>
            <person name="Matiuzzi M."/>
            <person name="Ramos R."/>
            <person name="Goes-Neto A."/>
            <person name="Soares S."/>
            <person name="Iseppon A.M.B."/>
            <person name="Souza E."/>
            <person name="Gama M."/>
        </authorList>
    </citation>
    <scope>NUCLEOTIDE SEQUENCE</scope>
    <source>
        <strain evidence="2">CCRMRs91</strain>
    </source>
</reference>
<proteinExistence type="predicted"/>
<organism evidence="2 3">
    <name type="scientific">Ralstonia solanacearum</name>
    <name type="common">Pseudomonas solanacearum</name>
    <dbReference type="NCBI Taxonomy" id="305"/>
    <lineage>
        <taxon>Bacteria</taxon>
        <taxon>Pseudomonadati</taxon>
        <taxon>Pseudomonadota</taxon>
        <taxon>Betaproteobacteria</taxon>
        <taxon>Burkholderiales</taxon>
        <taxon>Burkholderiaceae</taxon>
        <taxon>Ralstonia</taxon>
        <taxon>Ralstonia solanacearum species complex</taxon>
    </lineage>
</organism>
<dbReference type="EMBL" id="JAIVFG010000019">
    <property type="protein sequence ID" value="MDB0571639.1"/>
    <property type="molecule type" value="Genomic_DNA"/>
</dbReference>
<dbReference type="InterPro" id="IPR014735">
    <property type="entry name" value="Transposase_Tn5-like_N"/>
</dbReference>
<protein>
    <recommendedName>
        <fullName evidence="1">Transposase Tn5-like N-terminal domain-containing protein</fullName>
    </recommendedName>
</protein>
<dbReference type="AlphaFoldDB" id="A0AAW5ZPJ6"/>
<comment type="caution">
    <text evidence="2">The sequence shown here is derived from an EMBL/GenBank/DDBJ whole genome shotgun (WGS) entry which is preliminary data.</text>
</comment>
<feature type="non-terminal residue" evidence="2">
    <location>
        <position position="206"/>
    </location>
</feature>
<evidence type="ECO:0000313" key="3">
    <source>
        <dbReference type="Proteomes" id="UP001144050"/>
    </source>
</evidence>
<name>A0AAW5ZPJ6_RALSL</name>
<dbReference type="InterPro" id="IPR038215">
    <property type="entry name" value="TN5-like_N_sf"/>
</dbReference>
<dbReference type="PANTHER" id="PTHR37319:SF1">
    <property type="entry name" value="TRANSPOSASE TN5 DIMERISATION DOMAIN-CONTAINING PROTEIN"/>
    <property type="match status" value="1"/>
</dbReference>
<dbReference type="InterPro" id="IPR047768">
    <property type="entry name" value="Tn5p-like"/>
</dbReference>
<dbReference type="Pfam" id="PF14706">
    <property type="entry name" value="Tnp_DNA_bind"/>
    <property type="match status" value="1"/>
</dbReference>
<dbReference type="InterPro" id="IPR012337">
    <property type="entry name" value="RNaseH-like_sf"/>
</dbReference>
<dbReference type="RefSeq" id="WP_271656671.1">
    <property type="nucleotide sequence ID" value="NZ_JAIVFG010000019.1"/>
</dbReference>
<feature type="domain" description="Transposase Tn5-like N-terminal" evidence="1">
    <location>
        <begin position="5"/>
        <end position="62"/>
    </location>
</feature>
<sequence>MEAPHWTETEFADLDLGDARLNKRARTLMERMAAKPTVGVPQACRGWSETMAAYRFFDNEEVGWSAILEPHWQQTEQRMAAQPIVLCLQDTTELDFNGRQATGLGPLSYEAQRGMYLHPTYAVTPERVPLGVLDAWMWAREPREPLINEVGEWNRESCHLGFSDCGRDAPIQHGFSLLSHLSWRALRAQDAMLPGLASNCLLASTR</sequence>
<gene>
    <name evidence="2" type="ORF">LBW59_12765</name>
</gene>
<dbReference type="PANTHER" id="PTHR37319">
    <property type="entry name" value="TRANSPOSASE"/>
    <property type="match status" value="1"/>
</dbReference>
<dbReference type="Proteomes" id="UP001144050">
    <property type="component" value="Unassembled WGS sequence"/>
</dbReference>
<accession>A0AAW5ZPJ6</accession>
<dbReference type="SUPFAM" id="SSF53098">
    <property type="entry name" value="Ribonuclease H-like"/>
    <property type="match status" value="1"/>
</dbReference>
<evidence type="ECO:0000313" key="2">
    <source>
        <dbReference type="EMBL" id="MDB0571639.1"/>
    </source>
</evidence>
<evidence type="ECO:0000259" key="1">
    <source>
        <dbReference type="Pfam" id="PF14706"/>
    </source>
</evidence>
<dbReference type="Gene3D" id="3.90.350.10">
    <property type="entry name" value="Transposase Inhibitor Protein From Tn5, Chain A, domain 1"/>
    <property type="match status" value="1"/>
</dbReference>